<proteinExistence type="predicted"/>
<protein>
    <submittedName>
        <fullName evidence="3">Reelin domain-containing protein</fullName>
    </submittedName>
</protein>
<dbReference type="WBParaSite" id="maker-uti_cns_0014925-snap-gene-0.3-mRNA-1">
    <property type="protein sequence ID" value="maker-uti_cns_0014925-snap-gene-0.3-mRNA-1"/>
    <property type="gene ID" value="maker-uti_cns_0014925-snap-gene-0.3"/>
</dbReference>
<feature type="compositionally biased region" description="Basic and acidic residues" evidence="1">
    <location>
        <begin position="157"/>
        <end position="166"/>
    </location>
</feature>
<evidence type="ECO:0000313" key="2">
    <source>
        <dbReference type="Proteomes" id="UP000095280"/>
    </source>
</evidence>
<sequence>MPLRHCDIKEKILPHLPIAMLAVTKLQYQLFCRSILLRILILTFVSSSAVRLNKNPCSEVACTMTIEPGDTFEPQCNKFVGFMLLMEPGKKVTFQKKAEPELSNSPFDLETIDSTGDCSLSAENFTQALQRNSTEFTLTTKQPSMLEQKLPTSNPQSDRRDGAGRF</sequence>
<feature type="compositionally biased region" description="Polar residues" evidence="1">
    <location>
        <begin position="140"/>
        <end position="156"/>
    </location>
</feature>
<keyword evidence="2" id="KW-1185">Reference proteome</keyword>
<accession>A0A1I8IQ16</accession>
<feature type="region of interest" description="Disordered" evidence="1">
    <location>
        <begin position="140"/>
        <end position="166"/>
    </location>
</feature>
<dbReference type="Proteomes" id="UP000095280">
    <property type="component" value="Unplaced"/>
</dbReference>
<evidence type="ECO:0000313" key="3">
    <source>
        <dbReference type="WBParaSite" id="maker-uti_cns_0014925-snap-gene-0.3-mRNA-1"/>
    </source>
</evidence>
<reference evidence="3" key="1">
    <citation type="submission" date="2016-11" db="UniProtKB">
        <authorList>
            <consortium name="WormBaseParasite"/>
        </authorList>
    </citation>
    <scope>IDENTIFICATION</scope>
</reference>
<name>A0A1I8IQ16_9PLAT</name>
<organism evidence="2 3">
    <name type="scientific">Macrostomum lignano</name>
    <dbReference type="NCBI Taxonomy" id="282301"/>
    <lineage>
        <taxon>Eukaryota</taxon>
        <taxon>Metazoa</taxon>
        <taxon>Spiralia</taxon>
        <taxon>Lophotrochozoa</taxon>
        <taxon>Platyhelminthes</taxon>
        <taxon>Rhabditophora</taxon>
        <taxon>Macrostomorpha</taxon>
        <taxon>Macrostomida</taxon>
        <taxon>Macrostomidae</taxon>
        <taxon>Macrostomum</taxon>
    </lineage>
</organism>
<evidence type="ECO:0000256" key="1">
    <source>
        <dbReference type="SAM" id="MobiDB-lite"/>
    </source>
</evidence>
<dbReference type="AlphaFoldDB" id="A0A1I8IQ16"/>